<dbReference type="Proteomes" id="UP001642464">
    <property type="component" value="Unassembled WGS sequence"/>
</dbReference>
<evidence type="ECO:0008006" key="5">
    <source>
        <dbReference type="Google" id="ProtNLM"/>
    </source>
</evidence>
<dbReference type="CDD" id="cd06174">
    <property type="entry name" value="MFS"/>
    <property type="match status" value="1"/>
</dbReference>
<keyword evidence="4" id="KW-1185">Reference proteome</keyword>
<feature type="transmembrane region" description="Helical" evidence="2">
    <location>
        <begin position="142"/>
        <end position="161"/>
    </location>
</feature>
<dbReference type="InterPro" id="IPR011701">
    <property type="entry name" value="MFS"/>
</dbReference>
<feature type="transmembrane region" description="Helical" evidence="2">
    <location>
        <begin position="1260"/>
        <end position="1283"/>
    </location>
</feature>
<protein>
    <recommendedName>
        <fullName evidence="5">ADP,ATP carrier protein</fullName>
    </recommendedName>
</protein>
<feature type="transmembrane region" description="Helical" evidence="2">
    <location>
        <begin position="1404"/>
        <end position="1422"/>
    </location>
</feature>
<feature type="transmembrane region" description="Helical" evidence="2">
    <location>
        <begin position="1538"/>
        <end position="1556"/>
    </location>
</feature>
<feature type="transmembrane region" description="Helical" evidence="2">
    <location>
        <begin position="984"/>
        <end position="1005"/>
    </location>
</feature>
<organism evidence="3 4">
    <name type="scientific">Durusdinium trenchii</name>
    <dbReference type="NCBI Taxonomy" id="1381693"/>
    <lineage>
        <taxon>Eukaryota</taxon>
        <taxon>Sar</taxon>
        <taxon>Alveolata</taxon>
        <taxon>Dinophyceae</taxon>
        <taxon>Suessiales</taxon>
        <taxon>Symbiodiniaceae</taxon>
        <taxon>Durusdinium</taxon>
    </lineage>
</organism>
<evidence type="ECO:0000313" key="4">
    <source>
        <dbReference type="Proteomes" id="UP001642464"/>
    </source>
</evidence>
<evidence type="ECO:0000256" key="1">
    <source>
        <dbReference type="SAM" id="MobiDB-lite"/>
    </source>
</evidence>
<feature type="transmembrane region" description="Helical" evidence="2">
    <location>
        <begin position="1188"/>
        <end position="1208"/>
    </location>
</feature>
<feature type="transmembrane region" description="Helical" evidence="2">
    <location>
        <begin position="355"/>
        <end position="376"/>
    </location>
</feature>
<keyword evidence="2" id="KW-0472">Membrane</keyword>
<gene>
    <name evidence="3" type="ORF">SCF082_LOCUS31008</name>
</gene>
<feature type="transmembrane region" description="Helical" evidence="2">
    <location>
        <begin position="788"/>
        <end position="814"/>
    </location>
</feature>
<dbReference type="SUPFAM" id="SSF103473">
    <property type="entry name" value="MFS general substrate transporter"/>
    <property type="match status" value="3"/>
</dbReference>
<feature type="transmembrane region" description="Helical" evidence="2">
    <location>
        <begin position="1295"/>
        <end position="1316"/>
    </location>
</feature>
<feature type="transmembrane region" description="Helical" evidence="2">
    <location>
        <begin position="1633"/>
        <end position="1657"/>
    </location>
</feature>
<feature type="transmembrane region" description="Helical" evidence="2">
    <location>
        <begin position="1080"/>
        <end position="1100"/>
    </location>
</feature>
<feature type="transmembrane region" description="Helical" evidence="2">
    <location>
        <begin position="388"/>
        <end position="413"/>
    </location>
</feature>
<feature type="transmembrane region" description="Helical" evidence="2">
    <location>
        <begin position="109"/>
        <end position="130"/>
    </location>
</feature>
<feature type="transmembrane region" description="Helical" evidence="2">
    <location>
        <begin position="250"/>
        <end position="273"/>
    </location>
</feature>
<evidence type="ECO:0000313" key="3">
    <source>
        <dbReference type="EMBL" id="CAK9058002.1"/>
    </source>
</evidence>
<dbReference type="InterPro" id="IPR036259">
    <property type="entry name" value="MFS_trans_sf"/>
</dbReference>
<feature type="transmembrane region" description="Helical" evidence="2">
    <location>
        <begin position="1328"/>
        <end position="1353"/>
    </location>
</feature>
<feature type="transmembrane region" description="Helical" evidence="2">
    <location>
        <begin position="716"/>
        <end position="737"/>
    </location>
</feature>
<accession>A0ABP0N2L7</accession>
<feature type="transmembrane region" description="Helical" evidence="2">
    <location>
        <begin position="73"/>
        <end position="89"/>
    </location>
</feature>
<feature type="transmembrane region" description="Helical" evidence="2">
    <location>
        <begin position="181"/>
        <end position="207"/>
    </location>
</feature>
<feature type="transmembrane region" description="Helical" evidence="2">
    <location>
        <begin position="1509"/>
        <end position="1531"/>
    </location>
</feature>
<comment type="caution">
    <text evidence="3">The sequence shown here is derived from an EMBL/GenBank/DDBJ whole genome shotgun (WGS) entry which is preliminary data.</text>
</comment>
<feature type="transmembrane region" description="Helical" evidence="2">
    <location>
        <begin position="1017"/>
        <end position="1043"/>
    </location>
</feature>
<feature type="transmembrane region" description="Helical" evidence="2">
    <location>
        <begin position="33"/>
        <end position="52"/>
    </location>
</feature>
<name>A0ABP0N2L7_9DINO</name>
<feature type="transmembrane region" description="Helical" evidence="2">
    <location>
        <begin position="640"/>
        <end position="658"/>
    </location>
</feature>
<dbReference type="Gene3D" id="1.20.1250.20">
    <property type="entry name" value="MFS general substrate transporter like domains"/>
    <property type="match status" value="3"/>
</dbReference>
<feature type="region of interest" description="Disordered" evidence="1">
    <location>
        <begin position="909"/>
        <end position="935"/>
    </location>
</feature>
<feature type="transmembrane region" description="Helical" evidence="2">
    <location>
        <begin position="1373"/>
        <end position="1392"/>
    </location>
</feature>
<feature type="transmembrane region" description="Helical" evidence="2">
    <location>
        <begin position="749"/>
        <end position="768"/>
    </location>
</feature>
<dbReference type="Pfam" id="PF07690">
    <property type="entry name" value="MFS_1"/>
    <property type="match status" value="2"/>
</dbReference>
<sequence length="1674" mass="183732">MVQQKLTVFAHLVADFTGPLTKDMTAESFSDRLVPFTLTTWLFLLFLCLIFFAHETYAARVKPLLANEEKSSTVLFQSSLLFYWFYGYVNEAMLMPVTLDFAASMGQSATMSGFFISCSLVASILGVVMGKRVVNEEFWDQQLARALILWSNLLASLFMLLEAVVSNSAVHWSLPSKRAVFWVMILLSQVHAFGLALPHVPLMVMWGKLTPKSEMSFWMILTQCARQGGLLAGPAVFALVSVIVKQGQPVAPASLLAWVIFAQVVFGLSSILLNSMVIPPVLPDPDTPDAPEAPRSPGRGTCELSVDALELDQRREVVRGMVFYAFERYFVTASIEVSTIMLLEVSYGWSVELSGTIFTVVSLSSLAFSGLASAVISRQVLTESTVFLACNVVALAGVIFLFDFGTGAFGLLLADGLVYGCASVSNGIAEGWGSRAAKEGTDFSNEVYRTWNTSLACAARFLAPVVARTILDFGGRNLYAALQLAMVALSTSTVYKAVSMIWNLSREVHSFKNGKEASCRSTATDHTHHTHREAFEARCVEFRCGDDEERWSKDEQSACSTFAVYGLKRLGVFRKAKLYMFHRVRRLAKASILASRRVKPLIRIFRGIMVQQNLTAFSHSVDLRGPLTKDITAESFSERLVPFTLTTWLCLLFLYLIFFAHEMYAARVKPLWANEQKASSLMFQSSVLFYWFYWYVNEAMLLPVTLDFAVSMGQSATMSGFFISSSLIALILGLFMGKRVVNEEFWDQRLARALILWSNLLASLFMLLEAVVSNWAVHWSLPSKRAVFWVMMLLSQVAAFCLSLPQVPLLVMWGKFTPKSEMSFWMVLTQCARQGGVIAGPAVFALVSVIVSQGGRTQLAPCSLMAWAIFAQVIFGLFSIVLNSMVLPQLPPDLMTDPLGPIGVRPPLDPLSSPKKVPKPDGATTVDPERPPRSVEALERSQRREVVWGMIIYGFARYFVTTSIQMGTLMLLEVSYGLSAELSGAIFTVMCLSSFAVSGLASAVISRQVIDESALFLACNAVALLGVIFFFDFGTGAFGLLFATTVVYSCASLSNGIAEGWASRAAQEGTDFSNEAYRTLSMSLSYLASFMASVVARAFLDLGGRNLYAALQLVMVTLSTIIVYKVVSMTWDLSHEVTQNGKESGSLLAAKKERDGGGSRDGRSQTIGGGGMGAFDVVRDPVSVSFTLTTWLAVGFVYVVFLVHELYANRVQPVLVSHRGNSLRFQSALLFRWFSNFLNDAMLLPITLDFATSMGQTASMSGFFISCSLFASVLGVVMGQWIVNESAWDQQRARALILWSPVLYTVVLLLEAALSNGAAQLSVSSKQVVFWVMILLSQVAAFALSLAYVPLMVMWGKFTPKKEMSFWSVLTQCARQGGFLVGPAVFALLSLAVKRSQPMAPPSLMAWVLLAQAMFGLLSALVNSMILPLAVSGVSPPDDDTEDTLFSPNAVDTERVELPVECLELSKRQKVVQGMLFYAFERQFVVTSIEVSTIMLLEVSYHWSVELSGTIFTAVSTSSLSFVFISSALMSKQVFQESMVFMACNCIALLGVIFLFDFRQLGAFGLLLADALVYGCATVSNGLAEGWASRAAEEKTDFSTEVYRTWNMALVCGARSLAPTVARSLLDYGGRNVYAALQLVMVALGTLTVYKTVALVWELNSAPLNHKKPAEKLS</sequence>
<feature type="transmembrane region" description="Helical" evidence="2">
    <location>
        <begin position="835"/>
        <end position="852"/>
    </location>
</feature>
<keyword evidence="2" id="KW-0812">Transmembrane</keyword>
<dbReference type="EMBL" id="CAXAMM010026002">
    <property type="protein sequence ID" value="CAK9058002.1"/>
    <property type="molecule type" value="Genomic_DNA"/>
</dbReference>
<feature type="transmembrane region" description="Helical" evidence="2">
    <location>
        <begin position="329"/>
        <end position="349"/>
    </location>
</feature>
<reference evidence="3 4" key="1">
    <citation type="submission" date="2024-02" db="EMBL/GenBank/DDBJ databases">
        <authorList>
            <person name="Chen Y."/>
            <person name="Shah S."/>
            <person name="Dougan E. K."/>
            <person name="Thang M."/>
            <person name="Chan C."/>
        </authorList>
    </citation>
    <scope>NUCLEOTIDE SEQUENCE [LARGE SCALE GENOMIC DNA]</scope>
</reference>
<feature type="transmembrane region" description="Helical" evidence="2">
    <location>
        <begin position="946"/>
        <end position="972"/>
    </location>
</feature>
<proteinExistence type="predicted"/>
<feature type="transmembrane region" description="Helical" evidence="2">
    <location>
        <begin position="228"/>
        <end position="244"/>
    </location>
</feature>
<evidence type="ECO:0000256" key="2">
    <source>
        <dbReference type="SAM" id="Phobius"/>
    </source>
</evidence>
<feature type="transmembrane region" description="Helical" evidence="2">
    <location>
        <begin position="1107"/>
        <end position="1127"/>
    </location>
</feature>
<feature type="transmembrane region" description="Helical" evidence="2">
    <location>
        <begin position="864"/>
        <end position="886"/>
    </location>
</feature>
<keyword evidence="2" id="KW-1133">Transmembrane helix</keyword>